<sequence>MNLFSRQKADPQKIQTIKTWIGETFHLPSDIPISISQLTCTEPGCPPIETVISIMKTSTETYKIHKAVEEIQYHDISQLKN</sequence>
<evidence type="ECO:0000313" key="1">
    <source>
        <dbReference type="EMBL" id="AFZ50294.1"/>
    </source>
</evidence>
<organism evidence="1 2">
    <name type="scientific">Dactylococcopsis salina (strain PCC 8305)</name>
    <name type="common">Myxobactron salinum</name>
    <dbReference type="NCBI Taxonomy" id="13035"/>
    <lineage>
        <taxon>Bacteria</taxon>
        <taxon>Bacillati</taxon>
        <taxon>Cyanobacteriota</taxon>
        <taxon>Cyanophyceae</taxon>
        <taxon>Nodosilineales</taxon>
        <taxon>Cymatolegaceae</taxon>
        <taxon>Dactylococcopsis</taxon>
    </lineage>
</organism>
<dbReference type="OrthoDB" id="7067390at2"/>
<dbReference type="HOGENOM" id="CLU_177715_1_0_3"/>
<evidence type="ECO:0008006" key="3">
    <source>
        <dbReference type="Google" id="ProtNLM"/>
    </source>
</evidence>
<dbReference type="PATRIC" id="fig|13035.3.peg.1825"/>
<reference evidence="1" key="1">
    <citation type="submission" date="2012-04" db="EMBL/GenBank/DDBJ databases">
        <title>Finished genome of Dactylococcopsis salina PCC 8305.</title>
        <authorList>
            <consortium name="US DOE Joint Genome Institute"/>
            <person name="Gugger M."/>
            <person name="Coursin T."/>
            <person name="Rippka R."/>
            <person name="Tandeau De Marsac N."/>
            <person name="Huntemann M."/>
            <person name="Wei C.-L."/>
            <person name="Han J."/>
            <person name="Detter J.C."/>
            <person name="Han C."/>
            <person name="Tapia R."/>
            <person name="Daligault H."/>
            <person name="Chen A."/>
            <person name="Krypides N."/>
            <person name="Mavromatis K."/>
            <person name="Markowitz V."/>
            <person name="Szeto E."/>
            <person name="Ivanova N."/>
            <person name="Ovchinnikova G."/>
            <person name="Pagani I."/>
            <person name="Pati A."/>
            <person name="Goodwin L."/>
            <person name="Peters L."/>
            <person name="Pitluck S."/>
            <person name="Woyke T."/>
            <person name="Kerfeld C."/>
        </authorList>
    </citation>
    <scope>NUCLEOTIDE SEQUENCE [LARGE SCALE GENOMIC DNA]</scope>
    <source>
        <strain evidence="1">PCC 8305</strain>
    </source>
</reference>
<dbReference type="eggNOG" id="ENOG50330PZ">
    <property type="taxonomic scope" value="Bacteria"/>
</dbReference>
<dbReference type="STRING" id="13035.Dacsa_1622"/>
<dbReference type="KEGG" id="dsl:Dacsa_1622"/>
<gene>
    <name evidence="1" type="ORF">Dacsa_1622</name>
</gene>
<keyword evidence="2" id="KW-1185">Reference proteome</keyword>
<dbReference type="EMBL" id="CP003944">
    <property type="protein sequence ID" value="AFZ50294.1"/>
    <property type="molecule type" value="Genomic_DNA"/>
</dbReference>
<name>K9YTT1_DACS8</name>
<protein>
    <recommendedName>
        <fullName evidence="3">Nitrate reductase delta subunit</fullName>
    </recommendedName>
</protein>
<accession>K9YTT1</accession>
<dbReference type="Proteomes" id="UP000010482">
    <property type="component" value="Chromosome"/>
</dbReference>
<dbReference type="AlphaFoldDB" id="K9YTT1"/>
<dbReference type="RefSeq" id="WP_015229291.1">
    <property type="nucleotide sequence ID" value="NC_019780.1"/>
</dbReference>
<proteinExistence type="predicted"/>
<evidence type="ECO:0000313" key="2">
    <source>
        <dbReference type="Proteomes" id="UP000010482"/>
    </source>
</evidence>